<accession>A0AA46S1V1</accession>
<proteinExistence type="predicted"/>
<protein>
    <submittedName>
        <fullName evidence="1">Uncharacterized protein</fullName>
    </submittedName>
</protein>
<organism evidence="1 2">
    <name type="scientific">Aliarcobacter cryaerophilus</name>
    <dbReference type="NCBI Taxonomy" id="28198"/>
    <lineage>
        <taxon>Bacteria</taxon>
        <taxon>Pseudomonadati</taxon>
        <taxon>Campylobacterota</taxon>
        <taxon>Epsilonproteobacteria</taxon>
        <taxon>Campylobacterales</taxon>
        <taxon>Arcobacteraceae</taxon>
        <taxon>Aliarcobacter</taxon>
    </lineage>
</organism>
<dbReference type="EMBL" id="CP099556">
    <property type="protein sequence ID" value="UYF44092.1"/>
    <property type="molecule type" value="Genomic_DNA"/>
</dbReference>
<dbReference type="AlphaFoldDB" id="A0AA46S1V1"/>
<dbReference type="RefSeq" id="WP_263514929.1">
    <property type="nucleotide sequence ID" value="NZ_CP099556.1"/>
</dbReference>
<evidence type="ECO:0000313" key="1">
    <source>
        <dbReference type="EMBL" id="UYF44092.1"/>
    </source>
</evidence>
<name>A0AA46S1V1_9BACT</name>
<sequence length="190" mass="22789">MINFIKRLFSNKNNQDNLKKEIDSYSYECLFAKFLDDELDRVDYFLLDKKEIILKHFKREIDLNKSDNYLTKEEKEEIGIDKQIRVTKDLIQIFNLLKIKGEDPKQLLSELYHRIHFKISKIKELEKLKYLGLNKVLLKSSKDERTCKWCLDIEKEIIDITEVDLIKLIDNNCKCRYNRSHISAKISIIN</sequence>
<evidence type="ECO:0000313" key="2">
    <source>
        <dbReference type="Proteomes" id="UP001164100"/>
    </source>
</evidence>
<gene>
    <name evidence="1" type="ORF">NGX11_03930</name>
</gene>
<reference evidence="1" key="1">
    <citation type="journal article" date="2022" name="Front. Microbiol.">
        <title>Species classification and novel plasmid identifications in Arcobacter cryaerophilus and Arcobacter cryaerophilus-like organisms.</title>
        <authorList>
            <person name="Zhou G."/>
            <person name="Wang M."/>
            <person name="Wang H."/>
            <person name="Chen X."/>
            <person name="Gu Y."/>
            <person name="Shao Z."/>
            <person name="Zhang J."/>
            <person name="Zhang M."/>
        </authorList>
    </citation>
    <scope>NUCLEOTIDE SEQUENCE</scope>
    <source>
        <strain evidence="1">ICDCAC48</strain>
    </source>
</reference>
<dbReference type="Proteomes" id="UP001164100">
    <property type="component" value="Chromosome"/>
</dbReference>